<dbReference type="AlphaFoldDB" id="A0A8X6ES78"/>
<sequence length="38" mass="4481">MEITFSADREAVDELIKHFFTENKLYLRGRFYLSAAVV</sequence>
<dbReference type="Proteomes" id="UP000002794">
    <property type="component" value="Chromosome"/>
</dbReference>
<evidence type="ECO:0008006" key="3">
    <source>
        <dbReference type="Google" id="ProtNLM"/>
    </source>
</evidence>
<reference evidence="1" key="1">
    <citation type="journal article" date="2011" name="J. Bacteriol.">
        <title>Genome sequences of Salmonella enterica serovar typhimurium, Choleraesuis, Dublin, and Gallinarum strains of well- defined virulence in food-producing animals.</title>
        <authorList>
            <person name="Richardson E.J."/>
            <person name="Limaye B."/>
            <person name="Inamdar H."/>
            <person name="Datta A."/>
            <person name="Manjari K.S."/>
            <person name="Pullinger G.D."/>
            <person name="Thomson N.R."/>
            <person name="Joshi R.R."/>
            <person name="Watson M."/>
            <person name="Stevens M.P."/>
        </authorList>
    </citation>
    <scope>NUCLEOTIDE SEQUENCE [LARGE SCALE GENOMIC DNA]</scope>
    <source>
        <strain evidence="1">3246</strain>
    </source>
</reference>
<proteinExistence type="predicted"/>
<evidence type="ECO:0000313" key="1">
    <source>
        <dbReference type="EMBL" id="EGE29237.1"/>
    </source>
</evidence>
<accession>A0A8X6ES78</accession>
<organism evidence="1 2">
    <name type="scientific">Salmonella enterica subsp. enterica serovar Dublin str. SD3246</name>
    <dbReference type="NCBI Taxonomy" id="909945"/>
    <lineage>
        <taxon>Bacteria</taxon>
        <taxon>Pseudomonadati</taxon>
        <taxon>Pseudomonadota</taxon>
        <taxon>Gammaproteobacteria</taxon>
        <taxon>Enterobacterales</taxon>
        <taxon>Enterobacteriaceae</taxon>
        <taxon>Salmonella</taxon>
    </lineage>
</organism>
<gene>
    <name evidence="1" type="ORF">SD3246_1271</name>
</gene>
<dbReference type="EMBL" id="CM001151">
    <property type="protein sequence ID" value="EGE29237.1"/>
    <property type="molecule type" value="Genomic_DNA"/>
</dbReference>
<protein>
    <recommendedName>
        <fullName evidence="3">Glucose-6-phosphate dehydrogenase</fullName>
    </recommendedName>
</protein>
<name>A0A8X6ES78_SALDU</name>
<evidence type="ECO:0000313" key="2">
    <source>
        <dbReference type="Proteomes" id="UP000002794"/>
    </source>
</evidence>